<comment type="caution">
    <text evidence="6">The sequence shown here is derived from an EMBL/GenBank/DDBJ whole genome shotgun (WGS) entry which is preliminary data.</text>
</comment>
<dbReference type="InterPro" id="IPR036390">
    <property type="entry name" value="WH_DNA-bd_sf"/>
</dbReference>
<evidence type="ECO:0000313" key="6">
    <source>
        <dbReference type="EMBL" id="GAA4165316.1"/>
    </source>
</evidence>
<name>A0ABP7ZN18_9MICO</name>
<dbReference type="EMBL" id="BAABBV010000002">
    <property type="protein sequence ID" value="GAA4165316.1"/>
    <property type="molecule type" value="Genomic_DNA"/>
</dbReference>
<keyword evidence="3" id="KW-0804">Transcription</keyword>
<reference evidence="6" key="1">
    <citation type="journal article" date="2014" name="Int. J. Syst. Evol. Microbiol.">
        <title>Complete genome of a new Firmicutes species belonging to the dominant human colonic microbiota ('Ruminococcus bicirculans') reveals two chromosomes and a selective capacity to utilize plant glucans.</title>
        <authorList>
            <consortium name="NISC Comparative Sequencing Program"/>
            <person name="Wegmann U."/>
            <person name="Louis P."/>
            <person name="Goesmann A."/>
            <person name="Henrissat B."/>
            <person name="Duncan S.H."/>
            <person name="Flint H.J."/>
        </authorList>
    </citation>
    <scope>NUCLEOTIDE SEQUENCE</scope>
    <source>
        <strain evidence="6">JCM 17590</strain>
    </source>
</reference>
<dbReference type="PROSITE" id="PS51078">
    <property type="entry name" value="ICLR_ED"/>
    <property type="match status" value="1"/>
</dbReference>
<protein>
    <submittedName>
        <fullName evidence="6">IclR family transcriptional regulator</fullName>
    </submittedName>
</protein>
<dbReference type="InterPro" id="IPR005471">
    <property type="entry name" value="Tscrpt_reg_IclR_N"/>
</dbReference>
<evidence type="ECO:0000313" key="7">
    <source>
        <dbReference type="Proteomes" id="UP001415169"/>
    </source>
</evidence>
<gene>
    <name evidence="6" type="ORF">GCM10022286_28310</name>
</gene>
<evidence type="ECO:0000256" key="2">
    <source>
        <dbReference type="ARBA" id="ARBA00023125"/>
    </source>
</evidence>
<evidence type="ECO:0000256" key="1">
    <source>
        <dbReference type="ARBA" id="ARBA00023015"/>
    </source>
</evidence>
<dbReference type="Proteomes" id="UP001415169">
    <property type="component" value="Unassembled WGS sequence"/>
</dbReference>
<proteinExistence type="predicted"/>
<reference evidence="6" key="2">
    <citation type="submission" date="2023-12" db="EMBL/GenBank/DDBJ databases">
        <authorList>
            <person name="Sun Q."/>
            <person name="Inoue M."/>
        </authorList>
    </citation>
    <scope>NUCLEOTIDE SEQUENCE</scope>
    <source>
        <strain evidence="6">JCM 17590</strain>
    </source>
</reference>
<keyword evidence="1" id="KW-0805">Transcription regulation</keyword>
<accession>A0ABP7ZN18</accession>
<evidence type="ECO:0000259" key="4">
    <source>
        <dbReference type="PROSITE" id="PS51077"/>
    </source>
</evidence>
<dbReference type="PANTHER" id="PTHR30136">
    <property type="entry name" value="HELIX-TURN-HELIX TRANSCRIPTIONAL REGULATOR, ICLR FAMILY"/>
    <property type="match status" value="1"/>
</dbReference>
<dbReference type="InterPro" id="IPR029016">
    <property type="entry name" value="GAF-like_dom_sf"/>
</dbReference>
<evidence type="ECO:0000259" key="5">
    <source>
        <dbReference type="PROSITE" id="PS51078"/>
    </source>
</evidence>
<organism evidence="6 7">
    <name type="scientific">Gryllotalpicola daejeonensis</name>
    <dbReference type="NCBI Taxonomy" id="993087"/>
    <lineage>
        <taxon>Bacteria</taxon>
        <taxon>Bacillati</taxon>
        <taxon>Actinomycetota</taxon>
        <taxon>Actinomycetes</taxon>
        <taxon>Micrococcales</taxon>
        <taxon>Microbacteriaceae</taxon>
        <taxon>Gryllotalpicola</taxon>
    </lineage>
</organism>
<dbReference type="SUPFAM" id="SSF55781">
    <property type="entry name" value="GAF domain-like"/>
    <property type="match status" value="1"/>
</dbReference>
<dbReference type="Gene3D" id="1.10.10.10">
    <property type="entry name" value="Winged helix-like DNA-binding domain superfamily/Winged helix DNA-binding domain"/>
    <property type="match status" value="1"/>
</dbReference>
<dbReference type="Gene3D" id="3.30.450.40">
    <property type="match status" value="1"/>
</dbReference>
<dbReference type="Pfam" id="PF09339">
    <property type="entry name" value="HTH_IclR"/>
    <property type="match status" value="1"/>
</dbReference>
<feature type="domain" description="HTH iclR-type" evidence="4">
    <location>
        <begin position="1"/>
        <end position="54"/>
    </location>
</feature>
<dbReference type="Pfam" id="PF01614">
    <property type="entry name" value="IclR_C"/>
    <property type="match status" value="1"/>
</dbReference>
<dbReference type="InterPro" id="IPR011991">
    <property type="entry name" value="ArsR-like_HTH"/>
</dbReference>
<evidence type="ECO:0000256" key="3">
    <source>
        <dbReference type="ARBA" id="ARBA00023163"/>
    </source>
</evidence>
<sequence length="235" mass="24895">MVLLRLLIDRGELGVSEAAATLGVAPSTVHRLLATMADHGFVERASDRRYRPGSALAGPRGGARRIANLVGVLHPVLQQLYDEIGETVHLMVLIGSDVQFVDGVEGTQALRIGLRIGSRLPAYCTSGGKAMLAQFDDETVSAMHPQGLRPWPGSRLRSVAELQGELAQVRLSGVGINTGESEDGVRALGVAVGRDPSQPLAAITVSLPAERFRNVDQNALAKRLLTARDAANAVL</sequence>
<feature type="domain" description="IclR-ED" evidence="5">
    <location>
        <begin position="48"/>
        <end position="235"/>
    </location>
</feature>
<dbReference type="PANTHER" id="PTHR30136:SF35">
    <property type="entry name" value="HTH-TYPE TRANSCRIPTIONAL REGULATOR RV1719"/>
    <property type="match status" value="1"/>
</dbReference>
<dbReference type="SMART" id="SM00346">
    <property type="entry name" value="HTH_ICLR"/>
    <property type="match status" value="1"/>
</dbReference>
<keyword evidence="2" id="KW-0238">DNA-binding</keyword>
<keyword evidence="7" id="KW-1185">Reference proteome</keyword>
<dbReference type="CDD" id="cd00090">
    <property type="entry name" value="HTH_ARSR"/>
    <property type="match status" value="1"/>
</dbReference>
<dbReference type="SUPFAM" id="SSF46785">
    <property type="entry name" value="Winged helix' DNA-binding domain"/>
    <property type="match status" value="1"/>
</dbReference>
<dbReference type="InterPro" id="IPR036388">
    <property type="entry name" value="WH-like_DNA-bd_sf"/>
</dbReference>
<dbReference type="PROSITE" id="PS51077">
    <property type="entry name" value="HTH_ICLR"/>
    <property type="match status" value="1"/>
</dbReference>
<dbReference type="InterPro" id="IPR050707">
    <property type="entry name" value="HTH_MetabolicPath_Reg"/>
</dbReference>
<dbReference type="InterPro" id="IPR014757">
    <property type="entry name" value="Tscrpt_reg_IclR_C"/>
</dbReference>